<dbReference type="AlphaFoldDB" id="A0A1F6M4D5"/>
<name>A0A1F6M4D5_9BACT</name>
<proteinExistence type="predicted"/>
<reference evidence="1 2" key="1">
    <citation type="journal article" date="2016" name="Nat. Commun.">
        <title>Thousands of microbial genomes shed light on interconnected biogeochemical processes in an aquifer system.</title>
        <authorList>
            <person name="Anantharaman K."/>
            <person name="Brown C.T."/>
            <person name="Hug L.A."/>
            <person name="Sharon I."/>
            <person name="Castelle C.J."/>
            <person name="Probst A.J."/>
            <person name="Thomas B.C."/>
            <person name="Singh A."/>
            <person name="Wilkins M.J."/>
            <person name="Karaoz U."/>
            <person name="Brodie E.L."/>
            <person name="Williams K.H."/>
            <person name="Hubbard S.S."/>
            <person name="Banfield J.F."/>
        </authorList>
    </citation>
    <scope>NUCLEOTIDE SEQUENCE [LARGE SCALE GENOMIC DNA]</scope>
</reference>
<comment type="caution">
    <text evidence="1">The sequence shown here is derived from an EMBL/GenBank/DDBJ whole genome shotgun (WGS) entry which is preliminary data.</text>
</comment>
<dbReference type="Proteomes" id="UP000176282">
    <property type="component" value="Unassembled WGS sequence"/>
</dbReference>
<accession>A0A1F6M4D5</accession>
<organism evidence="1 2">
    <name type="scientific">Candidatus Magasanikbacteria bacterium RIFCSPHIGHO2_02_FULL_47_14</name>
    <dbReference type="NCBI Taxonomy" id="1798680"/>
    <lineage>
        <taxon>Bacteria</taxon>
        <taxon>Candidatus Magasanikiibacteriota</taxon>
    </lineage>
</organism>
<gene>
    <name evidence="1" type="ORF">A3J66_04440</name>
</gene>
<evidence type="ECO:0000313" key="1">
    <source>
        <dbReference type="EMBL" id="OGH66497.1"/>
    </source>
</evidence>
<dbReference type="EMBL" id="MFQB01000035">
    <property type="protein sequence ID" value="OGH66497.1"/>
    <property type="molecule type" value="Genomic_DNA"/>
</dbReference>
<sequence>MYLALLSVTPFTTWPVWTIILVGTFWACEQYDTTDGLKAGLDDAQLKHSRAALRFYAKQGIRPDDQAEDKEK</sequence>
<evidence type="ECO:0000313" key="2">
    <source>
        <dbReference type="Proteomes" id="UP000176282"/>
    </source>
</evidence>
<protein>
    <submittedName>
        <fullName evidence="1">Uncharacterized protein</fullName>
    </submittedName>
</protein>